<dbReference type="SUPFAM" id="SSF52025">
    <property type="entry name" value="PA domain"/>
    <property type="match status" value="1"/>
</dbReference>
<dbReference type="GO" id="GO:0006508">
    <property type="term" value="P:proteolysis"/>
    <property type="evidence" value="ECO:0007669"/>
    <property type="project" value="InterPro"/>
</dbReference>
<dbReference type="AlphaFoldDB" id="A0A1M7I358"/>
<feature type="chain" id="PRO_5012590685" evidence="1">
    <location>
        <begin position="26"/>
        <end position="500"/>
    </location>
</feature>
<evidence type="ECO:0000313" key="4">
    <source>
        <dbReference type="Proteomes" id="UP000184028"/>
    </source>
</evidence>
<organism evidence="3 4">
    <name type="scientific">Flavobacterium chilense</name>
    <dbReference type="NCBI Taxonomy" id="946677"/>
    <lineage>
        <taxon>Bacteria</taxon>
        <taxon>Pseudomonadati</taxon>
        <taxon>Bacteroidota</taxon>
        <taxon>Flavobacteriia</taxon>
        <taxon>Flavobacteriales</taxon>
        <taxon>Flavobacteriaceae</taxon>
        <taxon>Flavobacterium</taxon>
    </lineage>
</organism>
<dbReference type="GO" id="GO:0008235">
    <property type="term" value="F:metalloexopeptidase activity"/>
    <property type="evidence" value="ECO:0007669"/>
    <property type="project" value="InterPro"/>
</dbReference>
<feature type="domain" description="Peptidase M28" evidence="2">
    <location>
        <begin position="291"/>
        <end position="486"/>
    </location>
</feature>
<keyword evidence="3" id="KW-0645">Protease</keyword>
<dbReference type="PANTHER" id="PTHR12147">
    <property type="entry name" value="METALLOPEPTIDASE M28 FAMILY MEMBER"/>
    <property type="match status" value="1"/>
</dbReference>
<dbReference type="Proteomes" id="UP000184028">
    <property type="component" value="Unassembled WGS sequence"/>
</dbReference>
<keyword evidence="3" id="KW-0121">Carboxypeptidase</keyword>
<keyword evidence="1" id="KW-0732">Signal</keyword>
<dbReference type="InterPro" id="IPR045175">
    <property type="entry name" value="M28_fam"/>
</dbReference>
<dbReference type="Gene3D" id="3.50.30.30">
    <property type="match status" value="1"/>
</dbReference>
<evidence type="ECO:0000259" key="2">
    <source>
        <dbReference type="Pfam" id="PF04389"/>
    </source>
</evidence>
<dbReference type="PANTHER" id="PTHR12147:SF26">
    <property type="entry name" value="PEPTIDASE M28 DOMAIN-CONTAINING PROTEIN"/>
    <property type="match status" value="1"/>
</dbReference>
<name>A0A1M7I358_9FLAO</name>
<dbReference type="Gene3D" id="3.40.630.10">
    <property type="entry name" value="Zn peptidases"/>
    <property type="match status" value="1"/>
</dbReference>
<dbReference type="OrthoDB" id="9778250at2"/>
<dbReference type="InterPro" id="IPR046450">
    <property type="entry name" value="PA_dom_sf"/>
</dbReference>
<protein>
    <submittedName>
        <fullName evidence="3">Zn-dependent amino-or carboxypeptidase, M28 family</fullName>
    </submittedName>
</protein>
<evidence type="ECO:0000313" key="3">
    <source>
        <dbReference type="EMBL" id="SHM34993.1"/>
    </source>
</evidence>
<evidence type="ECO:0000256" key="1">
    <source>
        <dbReference type="SAM" id="SignalP"/>
    </source>
</evidence>
<proteinExistence type="predicted"/>
<dbReference type="GO" id="GO:0004180">
    <property type="term" value="F:carboxypeptidase activity"/>
    <property type="evidence" value="ECO:0007669"/>
    <property type="project" value="UniProtKB-KW"/>
</dbReference>
<dbReference type="Pfam" id="PF04389">
    <property type="entry name" value="Peptidase_M28"/>
    <property type="match status" value="1"/>
</dbReference>
<dbReference type="RefSeq" id="WP_082815756.1">
    <property type="nucleotide sequence ID" value="NZ_FRBT01000005.1"/>
</dbReference>
<dbReference type="STRING" id="946677.SAMN05444484_105240"/>
<sequence>MRLRILLLFTLLCCKSLLFSQTAVSNPSKSDFSGTLSFLASNWMEGRGATQKGGLMASEYIASMMGLYQLVPYSTESGYYQDFNIIEHTVKKASFEIRKKDKEAFVLSSSTDFQVTPIAQSLQKKAQLFFAGYGLDLAKENYDDYKNQNVKDKIVVVLKGFPGYKDSTSVTYRKFKKIFPEENNLEEIKLQTAIHKGAIALVIIEEKENFKSQNSGENAVFHSLVNPVISSIPIFRLSKSAAQKLFAGTPVSLETIEKKAAQKPIPVATLLKDTEVNFSIELQSQSFPVRNVLGMIPGKDTTKTIIVGAHYDHLGIIKDSVYNGADDNASGASGMLALAKKWSESKTKPPYNMLFASWTAEEMGLLGSEYFVQNFDFSKQKILLAINMDMISRNAPEDKNRRILSIGTEKKDETLRIMSTEINSKLQTPFALDLWETNGHTGSDYASFTAKGIPIMTFFSGFHNDYHTTRDTAEKVDLDKIKDVLFIVNTSLLKFIENQH</sequence>
<dbReference type="EMBL" id="FRBT01000005">
    <property type="protein sequence ID" value="SHM34993.1"/>
    <property type="molecule type" value="Genomic_DNA"/>
</dbReference>
<reference evidence="4" key="1">
    <citation type="submission" date="2016-11" db="EMBL/GenBank/DDBJ databases">
        <authorList>
            <person name="Varghese N."/>
            <person name="Submissions S."/>
        </authorList>
    </citation>
    <scope>NUCLEOTIDE SEQUENCE [LARGE SCALE GENOMIC DNA]</scope>
    <source>
        <strain evidence="4">DSM 24724</strain>
    </source>
</reference>
<gene>
    <name evidence="3" type="ORF">SAMN05444484_105240</name>
</gene>
<dbReference type="InterPro" id="IPR007484">
    <property type="entry name" value="Peptidase_M28"/>
</dbReference>
<keyword evidence="4" id="KW-1185">Reference proteome</keyword>
<feature type="signal peptide" evidence="1">
    <location>
        <begin position="1"/>
        <end position="25"/>
    </location>
</feature>
<accession>A0A1M7I358</accession>
<dbReference type="SUPFAM" id="SSF53187">
    <property type="entry name" value="Zn-dependent exopeptidases"/>
    <property type="match status" value="1"/>
</dbReference>
<keyword evidence="3" id="KW-0378">Hydrolase</keyword>